<feature type="transmembrane region" description="Helical" evidence="1">
    <location>
        <begin position="102"/>
        <end position="123"/>
    </location>
</feature>
<keyword evidence="1" id="KW-0812">Transmembrane</keyword>
<accession>A0A255EFE2</accession>
<evidence type="ECO:0000313" key="2">
    <source>
        <dbReference type="EMBL" id="OYN89671.1"/>
    </source>
</evidence>
<reference evidence="2 3" key="1">
    <citation type="submission" date="2017-07" db="EMBL/GenBank/DDBJ databases">
        <title>Draft whole genome sequences of clinical Proprionibacteriaceae strains.</title>
        <authorList>
            <person name="Bernier A.-M."/>
            <person name="Bernard K."/>
            <person name="Domingo M.-C."/>
        </authorList>
    </citation>
    <scope>NUCLEOTIDE SEQUENCE [LARGE SCALE GENOMIC DNA]</scope>
    <source>
        <strain evidence="2 3">NML 160184</strain>
    </source>
</reference>
<dbReference type="Proteomes" id="UP000216533">
    <property type="component" value="Unassembled WGS sequence"/>
</dbReference>
<dbReference type="AlphaFoldDB" id="A0A255EFE2"/>
<evidence type="ECO:0000256" key="1">
    <source>
        <dbReference type="SAM" id="Phobius"/>
    </source>
</evidence>
<proteinExistence type="predicted"/>
<evidence type="ECO:0000313" key="3">
    <source>
        <dbReference type="Proteomes" id="UP000216533"/>
    </source>
</evidence>
<protein>
    <submittedName>
        <fullName evidence="2">DoxX family protein</fullName>
    </submittedName>
</protein>
<keyword evidence="1" id="KW-1133">Transmembrane helix</keyword>
<feature type="transmembrane region" description="Helical" evidence="1">
    <location>
        <begin position="12"/>
        <end position="31"/>
    </location>
</feature>
<keyword evidence="1" id="KW-0472">Membrane</keyword>
<feature type="transmembrane region" description="Helical" evidence="1">
    <location>
        <begin position="78"/>
        <end position="95"/>
    </location>
</feature>
<dbReference type="EMBL" id="NMVI01000008">
    <property type="protein sequence ID" value="OYN89671.1"/>
    <property type="molecule type" value="Genomic_DNA"/>
</dbReference>
<gene>
    <name evidence="2" type="ORF">CGZ92_02720</name>
</gene>
<organism evidence="2 3">
    <name type="scientific">Parenemella sanctibonifatiensis</name>
    <dbReference type="NCBI Taxonomy" id="2016505"/>
    <lineage>
        <taxon>Bacteria</taxon>
        <taxon>Bacillati</taxon>
        <taxon>Actinomycetota</taxon>
        <taxon>Actinomycetes</taxon>
        <taxon>Propionibacteriales</taxon>
        <taxon>Propionibacteriaceae</taxon>
        <taxon>Parenemella</taxon>
    </lineage>
</organism>
<name>A0A255EFE2_9ACTN</name>
<comment type="caution">
    <text evidence="2">The sequence shown here is derived from an EMBL/GenBank/DDBJ whole genome shotgun (WGS) entry which is preliminary data.</text>
</comment>
<sequence length="169" mass="17731">MQTDIVRSPFARGALAFMRIVTGWLFLWAFLDKLFGLNHATPVERAWLNGGSPTAGFLANAEGPFGATFQSLASAAPVLDWIFMIGLLGLGVALVTGAGVKIAAIAGTVLVTMMYLATFPLGAAGASNPITTSHWLEAAAMIVVAATRAGDTFGLGKIWAKYVGDSIWR</sequence>